<evidence type="ECO:0000313" key="3">
    <source>
        <dbReference type="Proteomes" id="UP000291078"/>
    </source>
</evidence>
<evidence type="ECO:0000256" key="1">
    <source>
        <dbReference type="SAM" id="MobiDB-lite"/>
    </source>
</evidence>
<gene>
    <name evidence="2" type="ORF">EV147_4303</name>
</gene>
<dbReference type="AlphaFoldDB" id="A0A4Q7RF14"/>
<comment type="caution">
    <text evidence="2">The sequence shown here is derived from an EMBL/GenBank/DDBJ whole genome shotgun (WGS) entry which is preliminary data.</text>
</comment>
<accession>A0A4Q7RF14</accession>
<proteinExistence type="predicted"/>
<dbReference type="Proteomes" id="UP000291078">
    <property type="component" value="Unassembled WGS sequence"/>
</dbReference>
<protein>
    <submittedName>
        <fullName evidence="2">Uncharacterized protein</fullName>
    </submittedName>
</protein>
<dbReference type="EMBL" id="SGXM01000008">
    <property type="protein sequence ID" value="RZT31803.1"/>
    <property type="molecule type" value="Genomic_DNA"/>
</dbReference>
<feature type="region of interest" description="Disordered" evidence="1">
    <location>
        <begin position="1"/>
        <end position="26"/>
    </location>
</feature>
<sequence>MAEETRPTAGFFSSEPDAPDGIRHSAPFPAGWGRRYRLPAAHAETGTHGARPPPRLPRRNRYGSRLRCLIPPAETGTLRRIGATQKRVRFGAPRARGVRFGADLSRLFFWQARYPRRIRYAHAFGPNQKLCCGGRRRNGYAFRGSVDAETGTPLAQARDRRVVRPCVYLDWAAETGTATRCEAPPAAILSQCKLTRQARIRGRDVRGAWSVLKFSSQKRVRYRHADHSGSAQKRVRWSWAGRLSRISQKRVRRRNGYACRKIGSEARRRRIGYGFGPGFAPEHCGSDAQLADKTSFRTRFCVDKHLPGRREKAASDGPRRLAQKRVRLCPLILWKSLWDQQVIPAESGSRLSLKRVRLAADSGSGYRRNGFGCPQNRVRTGR</sequence>
<name>A0A4Q7RF14_9BURK</name>
<reference evidence="2 3" key="1">
    <citation type="journal article" date="2015" name="Stand. Genomic Sci.">
        <title>Genomic Encyclopedia of Bacterial and Archaeal Type Strains, Phase III: the genomes of soil and plant-associated and newly described type strains.</title>
        <authorList>
            <person name="Whitman W.B."/>
            <person name="Woyke T."/>
            <person name="Klenk H.P."/>
            <person name="Zhou Y."/>
            <person name="Lilburn T.G."/>
            <person name="Beck B.J."/>
            <person name="De Vos P."/>
            <person name="Vandamme P."/>
            <person name="Eisen J.A."/>
            <person name="Garrity G."/>
            <person name="Hugenholtz P."/>
            <person name="Kyrpides N.C."/>
        </authorList>
    </citation>
    <scope>NUCLEOTIDE SEQUENCE [LARGE SCALE GENOMIC DNA]</scope>
    <source>
        <strain evidence="2 3">ASC-9842</strain>
    </source>
</reference>
<organism evidence="2 3">
    <name type="scientific">Cupriavidus agavae</name>
    <dbReference type="NCBI Taxonomy" id="1001822"/>
    <lineage>
        <taxon>Bacteria</taxon>
        <taxon>Pseudomonadati</taxon>
        <taxon>Pseudomonadota</taxon>
        <taxon>Betaproteobacteria</taxon>
        <taxon>Burkholderiales</taxon>
        <taxon>Burkholderiaceae</taxon>
        <taxon>Cupriavidus</taxon>
    </lineage>
</organism>
<evidence type="ECO:0000313" key="2">
    <source>
        <dbReference type="EMBL" id="RZT31803.1"/>
    </source>
</evidence>
<keyword evidence="3" id="KW-1185">Reference proteome</keyword>
<feature type="region of interest" description="Disordered" evidence="1">
    <location>
        <begin position="43"/>
        <end position="62"/>
    </location>
</feature>